<dbReference type="AlphaFoldDB" id="A0A6N7EP91"/>
<dbReference type="EMBL" id="WHPC01000057">
    <property type="protein sequence ID" value="MPV37966.1"/>
    <property type="molecule type" value="Genomic_DNA"/>
</dbReference>
<reference evidence="1 2" key="1">
    <citation type="submission" date="2019-10" db="EMBL/GenBank/DDBJ databases">
        <title>Georgenia wutianyii sp. nov. and Georgenia yuyongxinii sp. nov. isolated from plateau pika (Ochotona curzoniae) in the Qinghai-Tibet plateau of China.</title>
        <authorList>
            <person name="Tian Z."/>
        </authorList>
    </citation>
    <scope>NUCLEOTIDE SEQUENCE [LARGE SCALE GENOMIC DNA]</scope>
    <source>
        <strain evidence="1 2">JCM 19765</strain>
    </source>
</reference>
<sequence length="406" mass="42559">MIIGVVGAQDLVPVVSVAVRDALGVRTVEAGVAREEDTLDAVASVTPQVDALLFTGIAPYTVASGSLTRPATFVDYTGTTLLRALLLHQVARPALQWLSIDTLPAADTIGTLVQSGYDADKIDVLPFRRDGDTAKFVDFHTAFAAAHPDALTVTCHSQTFAALVGAGVPAVHLVPSETSIVGAARLLLQEANSALGADSSVVIAQVRRRDDRRVTDEALQGMAVRLAGTAVSDLEGRQFVVTTRGMLLQASEGLSRLSGLWVADAYDVHIGVGIGNTAGESFRLAGHAMTRAATRPGSAAVVETRGSSVVLTPGRPAAAEPPQESLSTIAHRTGLSVQTLVKVRDAVGPERDGVTTQSLAEVLEVKPRTARRWLTSLENGGFARRTGTLRSGVAGRPLETYELLLP</sequence>
<evidence type="ECO:0000313" key="1">
    <source>
        <dbReference type="EMBL" id="MPV37966.1"/>
    </source>
</evidence>
<dbReference type="Proteomes" id="UP000437709">
    <property type="component" value="Unassembled WGS sequence"/>
</dbReference>
<dbReference type="RefSeq" id="WP_152193508.1">
    <property type="nucleotide sequence ID" value="NZ_VUKD01000001.1"/>
</dbReference>
<gene>
    <name evidence="1" type="ORF">GB881_13080</name>
</gene>
<dbReference type="OrthoDB" id="5441449at2"/>
<accession>A0A6N7EP91</accession>
<organism evidence="1 2">
    <name type="scientific">Georgenia subflava</name>
    <dbReference type="NCBI Taxonomy" id="1622177"/>
    <lineage>
        <taxon>Bacteria</taxon>
        <taxon>Bacillati</taxon>
        <taxon>Actinomycetota</taxon>
        <taxon>Actinomycetes</taxon>
        <taxon>Micrococcales</taxon>
        <taxon>Bogoriellaceae</taxon>
        <taxon>Georgenia</taxon>
    </lineage>
</organism>
<evidence type="ECO:0008006" key="3">
    <source>
        <dbReference type="Google" id="ProtNLM"/>
    </source>
</evidence>
<proteinExistence type="predicted"/>
<protein>
    <recommendedName>
        <fullName evidence="3">Transcriptional regulator</fullName>
    </recommendedName>
</protein>
<keyword evidence="2" id="KW-1185">Reference proteome</keyword>
<evidence type="ECO:0000313" key="2">
    <source>
        <dbReference type="Proteomes" id="UP000437709"/>
    </source>
</evidence>
<comment type="caution">
    <text evidence="1">The sequence shown here is derived from an EMBL/GenBank/DDBJ whole genome shotgun (WGS) entry which is preliminary data.</text>
</comment>
<name>A0A6N7EP91_9MICO</name>